<dbReference type="InterPro" id="IPR011047">
    <property type="entry name" value="Quinoprotein_ADH-like_sf"/>
</dbReference>
<dbReference type="InterPro" id="IPR015943">
    <property type="entry name" value="WD40/YVTN_repeat-like_dom_sf"/>
</dbReference>
<dbReference type="SUPFAM" id="SSF50998">
    <property type="entry name" value="Quinoprotein alcohol dehydrogenase-like"/>
    <property type="match status" value="1"/>
</dbReference>
<accession>X0WIK6</accession>
<dbReference type="EMBL" id="BARS01030543">
    <property type="protein sequence ID" value="GAG23047.1"/>
    <property type="molecule type" value="Genomic_DNA"/>
</dbReference>
<feature type="non-terminal residue" evidence="2">
    <location>
        <position position="1"/>
    </location>
</feature>
<dbReference type="PANTHER" id="PTHR34512">
    <property type="entry name" value="CELL SURFACE PROTEIN"/>
    <property type="match status" value="1"/>
</dbReference>
<dbReference type="InterPro" id="IPR018391">
    <property type="entry name" value="PQQ_b-propeller_rpt"/>
</dbReference>
<reference evidence="2" key="1">
    <citation type="journal article" date="2014" name="Front. Microbiol.">
        <title>High frequency of phylogenetically diverse reductive dehalogenase-homologous genes in deep subseafloor sedimentary metagenomes.</title>
        <authorList>
            <person name="Kawai M."/>
            <person name="Futagami T."/>
            <person name="Toyoda A."/>
            <person name="Takaki Y."/>
            <person name="Nishi S."/>
            <person name="Hori S."/>
            <person name="Arai W."/>
            <person name="Tsubouchi T."/>
            <person name="Morono Y."/>
            <person name="Uchiyama I."/>
            <person name="Ito T."/>
            <person name="Fujiyama A."/>
            <person name="Inagaki F."/>
            <person name="Takami H."/>
        </authorList>
    </citation>
    <scope>NUCLEOTIDE SEQUENCE</scope>
    <source>
        <strain evidence="2">Expedition CK06-06</strain>
    </source>
</reference>
<dbReference type="SMART" id="SM00564">
    <property type="entry name" value="PQQ"/>
    <property type="match status" value="4"/>
</dbReference>
<proteinExistence type="predicted"/>
<dbReference type="InterPro" id="IPR002372">
    <property type="entry name" value="PQQ_rpt_dom"/>
</dbReference>
<sequence length="181" mass="19736">YALNATNGNKKWEFEAEGAVASTPLIYNSTVYIGSFDRYLYAINADNGSLKWKFIAEKWFWARPVAYNNTIYAPCLDGKIYILDADSGHELVDAIDLGSPVSSLPVLVDSSVIIAAEEGELYSIDTSNNQIKPLASLGGTVDAPLCASHGVVYVHTQKSESLYVLNAQTGVVLWRLPLTTK</sequence>
<evidence type="ECO:0000259" key="1">
    <source>
        <dbReference type="Pfam" id="PF13360"/>
    </source>
</evidence>
<dbReference type="PANTHER" id="PTHR34512:SF30">
    <property type="entry name" value="OUTER MEMBRANE PROTEIN ASSEMBLY FACTOR BAMB"/>
    <property type="match status" value="1"/>
</dbReference>
<protein>
    <recommendedName>
        <fullName evidence="1">Pyrrolo-quinoline quinone repeat domain-containing protein</fullName>
    </recommendedName>
</protein>
<name>X0WIK6_9ZZZZ</name>
<feature type="domain" description="Pyrrolo-quinoline quinone repeat" evidence="1">
    <location>
        <begin position="1"/>
        <end position="175"/>
    </location>
</feature>
<dbReference type="Gene3D" id="2.130.10.10">
    <property type="entry name" value="YVTN repeat-like/Quinoprotein amine dehydrogenase"/>
    <property type="match status" value="1"/>
</dbReference>
<dbReference type="Pfam" id="PF13360">
    <property type="entry name" value="PQQ_2"/>
    <property type="match status" value="1"/>
</dbReference>
<comment type="caution">
    <text evidence="2">The sequence shown here is derived from an EMBL/GenBank/DDBJ whole genome shotgun (WGS) entry which is preliminary data.</text>
</comment>
<organism evidence="2">
    <name type="scientific">marine sediment metagenome</name>
    <dbReference type="NCBI Taxonomy" id="412755"/>
    <lineage>
        <taxon>unclassified sequences</taxon>
        <taxon>metagenomes</taxon>
        <taxon>ecological metagenomes</taxon>
    </lineage>
</organism>
<dbReference type="AlphaFoldDB" id="X0WIK6"/>
<gene>
    <name evidence="2" type="ORF">S01H1_47635</name>
</gene>
<evidence type="ECO:0000313" key="2">
    <source>
        <dbReference type="EMBL" id="GAG23047.1"/>
    </source>
</evidence>